<dbReference type="PANTHER" id="PTHR46880:SF9">
    <property type="entry name" value="ZINC FINGER PROTEIN 862"/>
    <property type="match status" value="1"/>
</dbReference>
<dbReference type="SUPFAM" id="SSF53098">
    <property type="entry name" value="Ribonuclease H-like"/>
    <property type="match status" value="1"/>
</dbReference>
<evidence type="ECO:0000313" key="1">
    <source>
        <dbReference type="EnsemblMetazoa" id="XP_030829455"/>
    </source>
</evidence>
<dbReference type="Proteomes" id="UP000007110">
    <property type="component" value="Unassembled WGS sequence"/>
</dbReference>
<dbReference type="InterPro" id="IPR012337">
    <property type="entry name" value="RNaseH-like_sf"/>
</dbReference>
<reference evidence="2" key="1">
    <citation type="submission" date="2015-02" db="EMBL/GenBank/DDBJ databases">
        <title>Genome sequencing for Strongylocentrotus purpuratus.</title>
        <authorList>
            <person name="Murali S."/>
            <person name="Liu Y."/>
            <person name="Vee V."/>
            <person name="English A."/>
            <person name="Wang M."/>
            <person name="Skinner E."/>
            <person name="Han Y."/>
            <person name="Muzny D.M."/>
            <person name="Worley K.C."/>
            <person name="Gibbs R.A."/>
        </authorList>
    </citation>
    <scope>NUCLEOTIDE SEQUENCE</scope>
</reference>
<dbReference type="OrthoDB" id="10060990at2759"/>
<dbReference type="OMA" id="QRSKFIS"/>
<protein>
    <submittedName>
        <fullName evidence="1">Uncharacterized protein</fullName>
    </submittedName>
</protein>
<dbReference type="KEGG" id="spu:100888681"/>
<dbReference type="EnsemblMetazoa" id="XM_030973595">
    <property type="protein sequence ID" value="XP_030829455"/>
    <property type="gene ID" value="LOC100888681"/>
</dbReference>
<keyword evidence="2" id="KW-1185">Reference proteome</keyword>
<organism evidence="1 2">
    <name type="scientific">Strongylocentrotus purpuratus</name>
    <name type="common">Purple sea urchin</name>
    <dbReference type="NCBI Taxonomy" id="7668"/>
    <lineage>
        <taxon>Eukaryota</taxon>
        <taxon>Metazoa</taxon>
        <taxon>Echinodermata</taxon>
        <taxon>Eleutherozoa</taxon>
        <taxon>Echinozoa</taxon>
        <taxon>Echinoidea</taxon>
        <taxon>Euechinoidea</taxon>
        <taxon>Echinacea</taxon>
        <taxon>Camarodonta</taxon>
        <taxon>Echinidea</taxon>
        <taxon>Strongylocentrotidae</taxon>
        <taxon>Strongylocentrotus</taxon>
    </lineage>
</organism>
<evidence type="ECO:0000313" key="2">
    <source>
        <dbReference type="Proteomes" id="UP000007110"/>
    </source>
</evidence>
<sequence length="278" mass="30498">MLKRVQRSKFISIISDGTTDASVTEDEIVFLRHACNGSVYTEFVAVVGVVTADAKSITDAILHSLAERLELDTASISRKLVGFGSDGAAVMLGKRGGVVSHLRELSPALQAVHCTAHRLELAFKDAVKNVALCKTVNLLLLNLYLFYKNSSKNRSSLKQAAEAEGDPKLFPTRVGGTRWLPHLQRALGNFLRGYRAITTQLQQLQAQPGVSVDARAKSKGFLKQMKRKDVVLFAHFMLDVVTVLSKVSLTAQRSESTVPEVARSIDMALTTLKKYRSK</sequence>
<dbReference type="InParanoid" id="A0A7M7N125"/>
<reference evidence="1" key="2">
    <citation type="submission" date="2021-01" db="UniProtKB">
        <authorList>
            <consortium name="EnsemblMetazoa"/>
        </authorList>
    </citation>
    <scope>IDENTIFICATION</scope>
</reference>
<dbReference type="AlphaFoldDB" id="A0A7M7N125"/>
<proteinExistence type="predicted"/>
<dbReference type="PANTHER" id="PTHR46880">
    <property type="entry name" value="RAS-ASSOCIATING DOMAIN-CONTAINING PROTEIN"/>
    <property type="match status" value="1"/>
</dbReference>
<accession>A0A7M7N125</accession>
<dbReference type="GeneID" id="100888681"/>
<name>A0A7M7N125_STRPU</name>
<dbReference type="RefSeq" id="XP_030829455.1">
    <property type="nucleotide sequence ID" value="XM_030973595.1"/>
</dbReference>